<reference evidence="2 3" key="1">
    <citation type="submission" date="2017-12" db="EMBL/GenBank/DDBJ databases">
        <title>The genome sequence of Caulobacter flavus CGMCC1 15093.</title>
        <authorList>
            <person name="Gao J."/>
            <person name="Mao X."/>
            <person name="Sun J."/>
        </authorList>
    </citation>
    <scope>NUCLEOTIDE SEQUENCE [LARGE SCALE GENOMIC DNA]</scope>
    <source>
        <strain evidence="2 3">CGMCC1 15093</strain>
    </source>
</reference>
<comment type="caution">
    <text evidence="2">The sequence shown here is derived from an EMBL/GenBank/DDBJ whole genome shotgun (WGS) entry which is preliminary data.</text>
</comment>
<evidence type="ECO:0000313" key="3">
    <source>
        <dbReference type="Proteomes" id="UP000234483"/>
    </source>
</evidence>
<organism evidence="2 3">
    <name type="scientific">Caulobacter flavus</name>
    <dbReference type="NCBI Taxonomy" id="1679497"/>
    <lineage>
        <taxon>Bacteria</taxon>
        <taxon>Pseudomonadati</taxon>
        <taxon>Pseudomonadota</taxon>
        <taxon>Alphaproteobacteria</taxon>
        <taxon>Caulobacterales</taxon>
        <taxon>Caulobacteraceae</taxon>
        <taxon>Caulobacter</taxon>
    </lineage>
</organism>
<name>A0A2N5CPY8_9CAUL</name>
<sequence length="148" mass="16038">MSRANWTRMTVGAAIAGAVGAVLVSGAHWLLQSTHPVSIDLHQELHEKVPLSTQEQARLQQREDAYQARRAAIEQRVKAANGKLARAIALQPGWTPEVEAASREVEAAAADLERATLQHVVEMREGLDAHHRPAYDAALVKALSDGAK</sequence>
<proteinExistence type="predicted"/>
<dbReference type="EMBL" id="PJRQ01000040">
    <property type="protein sequence ID" value="PLR09231.1"/>
    <property type="molecule type" value="Genomic_DNA"/>
</dbReference>
<dbReference type="RefSeq" id="WP_062096040.1">
    <property type="nucleotide sequence ID" value="NZ_PJRQ01000040.1"/>
</dbReference>
<feature type="coiled-coil region" evidence="1">
    <location>
        <begin position="56"/>
        <end position="118"/>
    </location>
</feature>
<gene>
    <name evidence="2" type="ORF">CFHF_19025</name>
</gene>
<dbReference type="Pfam" id="PF13801">
    <property type="entry name" value="Metal_resist"/>
    <property type="match status" value="1"/>
</dbReference>
<dbReference type="Proteomes" id="UP000234483">
    <property type="component" value="Unassembled WGS sequence"/>
</dbReference>
<evidence type="ECO:0000313" key="2">
    <source>
        <dbReference type="EMBL" id="PLR09231.1"/>
    </source>
</evidence>
<dbReference type="Gene3D" id="1.20.120.1490">
    <property type="match status" value="1"/>
</dbReference>
<evidence type="ECO:0000256" key="1">
    <source>
        <dbReference type="SAM" id="Coils"/>
    </source>
</evidence>
<protein>
    <submittedName>
        <fullName evidence="2">NAD+ synthetase</fullName>
    </submittedName>
</protein>
<accession>A0A2N5CPY8</accession>
<dbReference type="AlphaFoldDB" id="A0A2N5CPY8"/>
<dbReference type="InterPro" id="IPR025961">
    <property type="entry name" value="Metal_resist"/>
</dbReference>
<keyword evidence="1" id="KW-0175">Coiled coil</keyword>